<evidence type="ECO:0000313" key="7">
    <source>
        <dbReference type="EMBL" id="CAE0715182.1"/>
    </source>
</evidence>
<accession>A0A6U9Y907</accession>
<reference evidence="6" key="1">
    <citation type="submission" date="2021-01" db="EMBL/GenBank/DDBJ databases">
        <authorList>
            <person name="Corre E."/>
            <person name="Pelletier E."/>
            <person name="Niang G."/>
            <person name="Scheremetjew M."/>
            <person name="Finn R."/>
            <person name="Kale V."/>
            <person name="Holt S."/>
            <person name="Cochrane G."/>
            <person name="Meng A."/>
            <person name="Brown T."/>
            <person name="Cohen L."/>
        </authorList>
    </citation>
    <scope>NUCLEOTIDE SEQUENCE</scope>
    <source>
        <strain evidence="6">10249 10 AB</strain>
    </source>
</reference>
<keyword evidence="4" id="KW-0732">Signal</keyword>
<evidence type="ECO:0000256" key="1">
    <source>
        <dbReference type="ARBA" id="ARBA00007905"/>
    </source>
</evidence>
<feature type="chain" id="PRO_5035586184" description="NADP-dependent oxidoreductase domain-containing protein" evidence="4">
    <location>
        <begin position="20"/>
        <end position="358"/>
    </location>
</feature>
<name>A0A6U9Y907_9STRA</name>
<gene>
    <name evidence="6" type="ORF">PAUS00366_LOCUS7933</name>
    <name evidence="7" type="ORF">PAUS00366_LOCUS7934</name>
</gene>
<comment type="similarity">
    <text evidence="1">Belongs to the aldo/keto reductase family.</text>
</comment>
<evidence type="ECO:0000259" key="5">
    <source>
        <dbReference type="Pfam" id="PF00248"/>
    </source>
</evidence>
<dbReference type="InterPro" id="IPR036812">
    <property type="entry name" value="NAD(P)_OxRdtase_dom_sf"/>
</dbReference>
<dbReference type="EMBL" id="HBIX01010492">
    <property type="protein sequence ID" value="CAE0715181.1"/>
    <property type="molecule type" value="Transcribed_RNA"/>
</dbReference>
<sequence length="358" mass="38468">MISSKRALVAAAISSGLLASNSPWVLSLSTNNQNQNQNQHLDRRSAIHQAGSTIAAAAFGTSTVTASGLLLPNSPQLARAAGTDATINPIATLADGSKFPLASFGLQIYDDNTAYKLTLTALECGYRNFFASVLAGNQKGFAKAIKDSNVPREDLYICGSVVSNRASGFESAKQATTKGWKRNMEAFGVGGIDYLDQIMLDYPGPDCESIEGQWSAFQEMHAQKLTKSISVSNFSPRQLDCVLEKATVKPVVNQLPISVAYHPGDSIAENNKRGILVQAWAPLGGSLGGRFDGNIKKACAKIGKKYNKSFAQVALRWIVQSGGSFTTQTKNKDHFAEDLNIFDFELTDEEMKTLSSLA</sequence>
<evidence type="ECO:0000256" key="3">
    <source>
        <dbReference type="ARBA" id="ARBA00023002"/>
    </source>
</evidence>
<proteinExistence type="inferred from homology"/>
<dbReference type="EMBL" id="HBIX01010493">
    <property type="protein sequence ID" value="CAE0715182.1"/>
    <property type="molecule type" value="Transcribed_RNA"/>
</dbReference>
<protein>
    <recommendedName>
        <fullName evidence="5">NADP-dependent oxidoreductase domain-containing protein</fullName>
    </recommendedName>
</protein>
<dbReference type="PANTHER" id="PTHR43827">
    <property type="entry name" value="2,5-DIKETO-D-GLUCONIC ACID REDUCTASE"/>
    <property type="match status" value="1"/>
</dbReference>
<feature type="signal peptide" evidence="4">
    <location>
        <begin position="1"/>
        <end position="19"/>
    </location>
</feature>
<dbReference type="GO" id="GO:0016616">
    <property type="term" value="F:oxidoreductase activity, acting on the CH-OH group of donors, NAD or NADP as acceptor"/>
    <property type="evidence" value="ECO:0007669"/>
    <property type="project" value="UniProtKB-ARBA"/>
</dbReference>
<dbReference type="PRINTS" id="PR00069">
    <property type="entry name" value="ALDKETRDTASE"/>
</dbReference>
<dbReference type="PANTHER" id="PTHR43827:SF3">
    <property type="entry name" value="NADP-DEPENDENT OXIDOREDUCTASE DOMAIN-CONTAINING PROTEIN"/>
    <property type="match status" value="1"/>
</dbReference>
<feature type="domain" description="NADP-dependent oxidoreductase" evidence="5">
    <location>
        <begin position="108"/>
        <end position="357"/>
    </location>
</feature>
<keyword evidence="2" id="KW-0521">NADP</keyword>
<evidence type="ECO:0000256" key="4">
    <source>
        <dbReference type="SAM" id="SignalP"/>
    </source>
</evidence>
<dbReference type="InterPro" id="IPR023210">
    <property type="entry name" value="NADP_OxRdtase_dom"/>
</dbReference>
<dbReference type="SUPFAM" id="SSF51430">
    <property type="entry name" value="NAD(P)-linked oxidoreductase"/>
    <property type="match status" value="1"/>
</dbReference>
<evidence type="ECO:0000256" key="2">
    <source>
        <dbReference type="ARBA" id="ARBA00022857"/>
    </source>
</evidence>
<evidence type="ECO:0000313" key="6">
    <source>
        <dbReference type="EMBL" id="CAE0715181.1"/>
    </source>
</evidence>
<dbReference type="AlphaFoldDB" id="A0A6U9Y907"/>
<dbReference type="Gene3D" id="3.20.20.100">
    <property type="entry name" value="NADP-dependent oxidoreductase domain"/>
    <property type="match status" value="1"/>
</dbReference>
<dbReference type="InterPro" id="IPR020471">
    <property type="entry name" value="AKR"/>
</dbReference>
<organism evidence="6">
    <name type="scientific">Pseudo-nitzschia australis</name>
    <dbReference type="NCBI Taxonomy" id="44445"/>
    <lineage>
        <taxon>Eukaryota</taxon>
        <taxon>Sar</taxon>
        <taxon>Stramenopiles</taxon>
        <taxon>Ochrophyta</taxon>
        <taxon>Bacillariophyta</taxon>
        <taxon>Bacillariophyceae</taxon>
        <taxon>Bacillariophycidae</taxon>
        <taxon>Bacillariales</taxon>
        <taxon>Bacillariaceae</taxon>
        <taxon>Pseudo-nitzschia</taxon>
    </lineage>
</organism>
<dbReference type="Pfam" id="PF00248">
    <property type="entry name" value="Aldo_ket_red"/>
    <property type="match status" value="1"/>
</dbReference>
<keyword evidence="3" id="KW-0560">Oxidoreductase</keyword>
<dbReference type="CDD" id="cd19071">
    <property type="entry name" value="AKR_AKR1-5-like"/>
    <property type="match status" value="1"/>
</dbReference>